<evidence type="ECO:0000313" key="2">
    <source>
        <dbReference type="Proteomes" id="UP000681075"/>
    </source>
</evidence>
<protein>
    <submittedName>
        <fullName evidence="1">Uncharacterized protein</fullName>
    </submittedName>
</protein>
<sequence length="97" mass="10679">MFEIVRSEIHVDVPSSVESQLAVFRQLAKGRISATDIERAVDRARSVAHEFARNARNLDSGKFEAVRELTGEGWSITVSFSSASGGVWSRMKRALVG</sequence>
<dbReference type="AlphaFoldDB" id="A0A8S8XAB2"/>
<comment type="caution">
    <text evidence="1">The sequence shown here is derived from an EMBL/GenBank/DDBJ whole genome shotgun (WGS) entry which is preliminary data.</text>
</comment>
<dbReference type="EMBL" id="BOPV01000001">
    <property type="protein sequence ID" value="GIL40938.1"/>
    <property type="molecule type" value="Genomic_DNA"/>
</dbReference>
<organism evidence="1 2">
    <name type="scientific">Roseiterribacter gracilis</name>
    <dbReference type="NCBI Taxonomy" id="2812848"/>
    <lineage>
        <taxon>Bacteria</taxon>
        <taxon>Pseudomonadati</taxon>
        <taxon>Pseudomonadota</taxon>
        <taxon>Alphaproteobacteria</taxon>
        <taxon>Rhodospirillales</taxon>
        <taxon>Roseiterribacteraceae</taxon>
        <taxon>Roseiterribacter</taxon>
    </lineage>
</organism>
<accession>A0A8S8XAB2</accession>
<proteinExistence type="predicted"/>
<gene>
    <name evidence="1" type="ORF">TMPK1_31750</name>
</gene>
<dbReference type="Proteomes" id="UP000681075">
    <property type="component" value="Unassembled WGS sequence"/>
</dbReference>
<name>A0A8S8XAB2_9PROT</name>
<evidence type="ECO:0000313" key="1">
    <source>
        <dbReference type="EMBL" id="GIL40938.1"/>
    </source>
</evidence>
<reference evidence="1" key="1">
    <citation type="submission" date="2021-02" db="EMBL/GenBank/DDBJ databases">
        <title>Genome sequence of Rhodospirillales sp. strain TMPK1 isolated from soil.</title>
        <authorList>
            <person name="Nakai R."/>
            <person name="Kusada H."/>
            <person name="Tamaki H."/>
        </authorList>
    </citation>
    <scope>NUCLEOTIDE SEQUENCE</scope>
    <source>
        <strain evidence="1">TMPK1</strain>
    </source>
</reference>
<keyword evidence="2" id="KW-1185">Reference proteome</keyword>